<keyword evidence="5" id="KW-1185">Reference proteome</keyword>
<dbReference type="Gene3D" id="3.90.1200.10">
    <property type="match status" value="1"/>
</dbReference>
<dbReference type="SUPFAM" id="SSF56112">
    <property type="entry name" value="Protein kinase-like (PK-like)"/>
    <property type="match status" value="1"/>
</dbReference>
<dbReference type="InterPro" id="IPR011009">
    <property type="entry name" value="Kinase-like_dom_sf"/>
</dbReference>
<dbReference type="Pfam" id="PF01633">
    <property type="entry name" value="Choline_kinase"/>
    <property type="match status" value="1"/>
</dbReference>
<dbReference type="Proteomes" id="UP001054902">
    <property type="component" value="Unassembled WGS sequence"/>
</dbReference>
<reference evidence="4 5" key="1">
    <citation type="journal article" date="2021" name="Sci. Rep.">
        <title>The genome of the diatom Chaetoceros tenuissimus carries an ancient integrated fragment of an extant virus.</title>
        <authorList>
            <person name="Hongo Y."/>
            <person name="Kimura K."/>
            <person name="Takaki Y."/>
            <person name="Yoshida Y."/>
            <person name="Baba S."/>
            <person name="Kobayashi G."/>
            <person name="Nagasaki K."/>
            <person name="Hano T."/>
            <person name="Tomaru Y."/>
        </authorList>
    </citation>
    <scope>NUCLEOTIDE SEQUENCE [LARGE SCALE GENOMIC DNA]</scope>
    <source>
        <strain evidence="4 5">NIES-3715</strain>
    </source>
</reference>
<accession>A0AAD3H4D4</accession>
<evidence type="ECO:0000256" key="2">
    <source>
        <dbReference type="ARBA" id="ARBA00038211"/>
    </source>
</evidence>
<dbReference type="PANTHER" id="PTHR22603">
    <property type="entry name" value="CHOLINE/ETHANOALAMINE KINASE"/>
    <property type="match status" value="1"/>
</dbReference>
<dbReference type="GO" id="GO:0006646">
    <property type="term" value="P:phosphatidylethanolamine biosynthetic process"/>
    <property type="evidence" value="ECO:0007669"/>
    <property type="project" value="TreeGrafter"/>
</dbReference>
<comment type="caution">
    <text evidence="4">The sequence shown here is derived from an EMBL/GenBank/DDBJ whole genome shotgun (WGS) entry which is preliminary data.</text>
</comment>
<keyword evidence="4" id="KW-0808">Transferase</keyword>
<evidence type="ECO:0000256" key="1">
    <source>
        <dbReference type="ARBA" id="ARBA00037883"/>
    </source>
</evidence>
<dbReference type="PANTHER" id="PTHR22603:SF66">
    <property type="entry name" value="ETHANOLAMINE KINASE"/>
    <property type="match status" value="1"/>
</dbReference>
<dbReference type="GO" id="GO:0005737">
    <property type="term" value="C:cytoplasm"/>
    <property type="evidence" value="ECO:0007669"/>
    <property type="project" value="TreeGrafter"/>
</dbReference>
<evidence type="ECO:0000313" key="5">
    <source>
        <dbReference type="Proteomes" id="UP001054902"/>
    </source>
</evidence>
<keyword evidence="4" id="KW-0418">Kinase</keyword>
<dbReference type="CDD" id="cd05157">
    <property type="entry name" value="ETNK_euk"/>
    <property type="match status" value="1"/>
</dbReference>
<dbReference type="Gene3D" id="3.30.200.20">
    <property type="entry name" value="Phosphorylase Kinase, domain 1"/>
    <property type="match status" value="1"/>
</dbReference>
<evidence type="ECO:0000256" key="3">
    <source>
        <dbReference type="ARBA" id="ARBA00038874"/>
    </source>
</evidence>
<comment type="similarity">
    <text evidence="2">Belongs to the choline/ethanolamine kinase family.</text>
</comment>
<sequence length="403" mass="45771">MPPRDFIEARKTKTITLVEERPYYPELVVTLGPKEEGEDAPPPTHTDESIINAALQIVFHESEAPSDLAENLKVRTVSGGITNALYCVTGFRPVQAYDSLLIRIFGAEGMIDRDVETCTFAELAKAGIAPSYFGRFANGRVEGFLENYSILVVMDLQIKSNMEAIAKEMAHLHQGFKVPVTLEEWHHPSNPGLWSQLFTWMEQAKKIDPQLGYKSKGDSERAARLLNLGYVENELNFVEEKVIPKDAKIVFCHNDLLPANIMKHNETGEIHLIDFEYGGLNYAAFDIANHFNEFAGGPEKKNGEPDYELFPDDNEQKLFIDAYVQEMRSMLPDGETSELSLEEESELLLAEVHKFILANHLYWGLWAVNQASTEGTEEFDYLAYAWHRFNRYGEAKLELGYYD</sequence>
<protein>
    <recommendedName>
        <fullName evidence="3">ethanolamine kinase</fullName>
        <ecNumber evidence="3">2.7.1.82</ecNumber>
    </recommendedName>
</protein>
<dbReference type="EC" id="2.7.1.82" evidence="3"/>
<comment type="pathway">
    <text evidence="1">Phospholipid metabolism; phosphatidylethanolamine biosynthesis; phosphatidylethanolamine from ethanolamine: step 1/3.</text>
</comment>
<name>A0AAD3H4D4_9STRA</name>
<dbReference type="GO" id="GO:0004305">
    <property type="term" value="F:ethanolamine kinase activity"/>
    <property type="evidence" value="ECO:0007669"/>
    <property type="project" value="UniProtKB-EC"/>
</dbReference>
<gene>
    <name evidence="4" type="ORF">CTEN210_05965</name>
</gene>
<proteinExistence type="inferred from homology"/>
<dbReference type="EMBL" id="BLLK01000038">
    <property type="protein sequence ID" value="GFH49489.1"/>
    <property type="molecule type" value="Genomic_DNA"/>
</dbReference>
<dbReference type="AlphaFoldDB" id="A0AAD3H4D4"/>
<organism evidence="4 5">
    <name type="scientific">Chaetoceros tenuissimus</name>
    <dbReference type="NCBI Taxonomy" id="426638"/>
    <lineage>
        <taxon>Eukaryota</taxon>
        <taxon>Sar</taxon>
        <taxon>Stramenopiles</taxon>
        <taxon>Ochrophyta</taxon>
        <taxon>Bacillariophyta</taxon>
        <taxon>Coscinodiscophyceae</taxon>
        <taxon>Chaetocerotophycidae</taxon>
        <taxon>Chaetocerotales</taxon>
        <taxon>Chaetocerotaceae</taxon>
        <taxon>Chaetoceros</taxon>
    </lineage>
</organism>
<evidence type="ECO:0000313" key="4">
    <source>
        <dbReference type="EMBL" id="GFH49489.1"/>
    </source>
</evidence>